<dbReference type="InterPro" id="IPR036259">
    <property type="entry name" value="MFS_trans_sf"/>
</dbReference>
<organism evidence="11 12">
    <name type="scientific">Rodentibacter myodis</name>
    <dbReference type="NCBI Taxonomy" id="1907939"/>
    <lineage>
        <taxon>Bacteria</taxon>
        <taxon>Pseudomonadati</taxon>
        <taxon>Pseudomonadota</taxon>
        <taxon>Gammaproteobacteria</taxon>
        <taxon>Pasteurellales</taxon>
        <taxon>Pasteurellaceae</taxon>
        <taxon>Rodentibacter</taxon>
    </lineage>
</organism>
<dbReference type="AlphaFoldDB" id="A0A1V3JT22"/>
<feature type="transmembrane region" description="Helical" evidence="9">
    <location>
        <begin position="80"/>
        <end position="99"/>
    </location>
</feature>
<evidence type="ECO:0000256" key="8">
    <source>
        <dbReference type="ARBA" id="ARBA00023136"/>
    </source>
</evidence>
<evidence type="ECO:0000259" key="10">
    <source>
        <dbReference type="PROSITE" id="PS50850"/>
    </source>
</evidence>
<feature type="transmembrane region" description="Helical" evidence="9">
    <location>
        <begin position="276"/>
        <end position="293"/>
    </location>
</feature>
<sequence>MSFYHQVEKRQMWRVIIIACAAFIFNTTEFVPVALLSDIAESFAMQPSETGLMMTVYAWTVLVMSLPAMLATGKMERKNLLIKLFVVFIIGHILSVLAQNFWMLLIARMCIALAHSIFWSITASLVMRIAPKNKKTQALGMLAIGTSLATILGLPLGRLVGQVVGWRITFAIIAVLALVTMFLILRLLPNLPSKNAGSLASLPLLAKRPLLIGLYLTTAIIVAAHFTAYTYIEPFMIQIGELNPNLATFILLIFGLSGITASLLFNRLYRFNPIKFIVTAMGLLVMALVLLRLSSDFTITMFMLAFIWGIGISCIALALQMQVLQLAPDATDVATAIFSGIFNAGIGAGALFGSQIMHYVGLEYIGFSGAVLGSIGLLIFSLFQLHYHSPKK</sequence>
<keyword evidence="7 9" id="KW-1133">Transmembrane helix</keyword>
<dbReference type="PANTHER" id="PTHR43124:SF4">
    <property type="entry name" value="SUGAR EFFLUX TRANSPORTER"/>
    <property type="match status" value="1"/>
</dbReference>
<feature type="transmembrane region" description="Helical" evidence="9">
    <location>
        <begin position="105"/>
        <end position="126"/>
    </location>
</feature>
<dbReference type="RefSeq" id="WP_077423011.1">
    <property type="nucleotide sequence ID" value="NZ_MLHQ01000007.1"/>
</dbReference>
<dbReference type="GO" id="GO:0015144">
    <property type="term" value="F:carbohydrate transmembrane transporter activity"/>
    <property type="evidence" value="ECO:0007669"/>
    <property type="project" value="UniProtKB-UniRule"/>
</dbReference>
<dbReference type="InterPro" id="IPR020846">
    <property type="entry name" value="MFS_dom"/>
</dbReference>
<feature type="transmembrane region" description="Helical" evidence="9">
    <location>
        <begin position="299"/>
        <end position="319"/>
    </location>
</feature>
<evidence type="ECO:0000313" key="11">
    <source>
        <dbReference type="EMBL" id="OOF59930.1"/>
    </source>
</evidence>
<evidence type="ECO:0000256" key="2">
    <source>
        <dbReference type="ARBA" id="ARBA00022448"/>
    </source>
</evidence>
<evidence type="ECO:0000313" key="12">
    <source>
        <dbReference type="Proteomes" id="UP000188602"/>
    </source>
</evidence>
<comment type="similarity">
    <text evidence="9">Belongs to the major facilitator superfamily. SotB (TC 2.A.1.2) family.</text>
</comment>
<feature type="transmembrane region" description="Helical" evidence="9">
    <location>
        <begin position="168"/>
        <end position="188"/>
    </location>
</feature>
<gene>
    <name evidence="9" type="primary">sotB</name>
    <name evidence="11" type="ORF">BKL49_02230</name>
</gene>
<keyword evidence="8 9" id="KW-0472">Membrane</keyword>
<keyword evidence="4" id="KW-0997">Cell inner membrane</keyword>
<dbReference type="Gene3D" id="1.20.1250.20">
    <property type="entry name" value="MFS general substrate transporter like domains"/>
    <property type="match status" value="1"/>
</dbReference>
<comment type="caution">
    <text evidence="11">The sequence shown here is derived from an EMBL/GenBank/DDBJ whole genome shotgun (WGS) entry which is preliminary data.</text>
</comment>
<dbReference type="Pfam" id="PF07690">
    <property type="entry name" value="MFS_1"/>
    <property type="match status" value="1"/>
</dbReference>
<protein>
    <recommendedName>
        <fullName evidence="9">Probable sugar efflux transporter</fullName>
    </recommendedName>
</protein>
<keyword evidence="2 9" id="KW-0813">Transport</keyword>
<keyword evidence="5 9" id="KW-0762">Sugar transport</keyword>
<feature type="transmembrane region" description="Helical" evidence="9">
    <location>
        <begin position="364"/>
        <end position="383"/>
    </location>
</feature>
<dbReference type="HAMAP" id="MF_00517">
    <property type="entry name" value="MFS_SotB"/>
    <property type="match status" value="1"/>
</dbReference>
<dbReference type="EMBL" id="MLHQ01000007">
    <property type="protein sequence ID" value="OOF59930.1"/>
    <property type="molecule type" value="Genomic_DNA"/>
</dbReference>
<feature type="transmembrane region" description="Helical" evidence="9">
    <location>
        <begin position="12"/>
        <end position="36"/>
    </location>
</feature>
<evidence type="ECO:0000256" key="3">
    <source>
        <dbReference type="ARBA" id="ARBA00022475"/>
    </source>
</evidence>
<comment type="function">
    <text evidence="9">Involved in the efflux of sugars. The physiological role may be the reduction of the intracellular concentration of toxic sugars or sugar metabolites.</text>
</comment>
<evidence type="ECO:0000256" key="5">
    <source>
        <dbReference type="ARBA" id="ARBA00022597"/>
    </source>
</evidence>
<keyword evidence="3 9" id="KW-1003">Cell membrane</keyword>
<dbReference type="NCBIfam" id="NF002921">
    <property type="entry name" value="PRK03545.1"/>
    <property type="match status" value="1"/>
</dbReference>
<dbReference type="GO" id="GO:0005886">
    <property type="term" value="C:plasma membrane"/>
    <property type="evidence" value="ECO:0007669"/>
    <property type="project" value="UniProtKB-SubCell"/>
</dbReference>
<feature type="transmembrane region" description="Helical" evidence="9">
    <location>
        <begin position="56"/>
        <end position="73"/>
    </location>
</feature>
<dbReference type="InterPro" id="IPR011701">
    <property type="entry name" value="MFS"/>
</dbReference>
<accession>A0A1V3JT22</accession>
<evidence type="ECO:0000256" key="7">
    <source>
        <dbReference type="ARBA" id="ARBA00022989"/>
    </source>
</evidence>
<proteinExistence type="inferred from homology"/>
<dbReference type="InterPro" id="IPR023495">
    <property type="entry name" value="Sugar_effux_transptr_put"/>
</dbReference>
<feature type="transmembrane region" description="Helical" evidence="9">
    <location>
        <begin position="209"/>
        <end position="232"/>
    </location>
</feature>
<evidence type="ECO:0000256" key="1">
    <source>
        <dbReference type="ARBA" id="ARBA00004651"/>
    </source>
</evidence>
<dbReference type="SUPFAM" id="SSF103473">
    <property type="entry name" value="MFS general substrate transporter"/>
    <property type="match status" value="1"/>
</dbReference>
<evidence type="ECO:0000256" key="6">
    <source>
        <dbReference type="ARBA" id="ARBA00022692"/>
    </source>
</evidence>
<feature type="transmembrane region" description="Helical" evidence="9">
    <location>
        <begin position="138"/>
        <end position="156"/>
    </location>
</feature>
<reference evidence="11 12" key="1">
    <citation type="submission" date="2016-10" db="EMBL/GenBank/DDBJ databases">
        <title>Rodentibacter gen. nov. and new species.</title>
        <authorList>
            <person name="Christensen H."/>
        </authorList>
    </citation>
    <scope>NUCLEOTIDE SEQUENCE [LARGE SCALE GENOMIC DNA]</scope>
    <source>
        <strain evidence="11 12">Ac151</strain>
    </source>
</reference>
<keyword evidence="6 9" id="KW-0812">Transmembrane</keyword>
<evidence type="ECO:0000256" key="4">
    <source>
        <dbReference type="ARBA" id="ARBA00022519"/>
    </source>
</evidence>
<keyword evidence="12" id="KW-1185">Reference proteome</keyword>
<evidence type="ECO:0000256" key="9">
    <source>
        <dbReference type="HAMAP-Rule" id="MF_00517"/>
    </source>
</evidence>
<comment type="subcellular location">
    <subcellularLocation>
        <location evidence="1 9">Cell membrane</location>
        <topology evidence="1 9">Multi-pass membrane protein</topology>
    </subcellularLocation>
</comment>
<feature type="domain" description="Major facilitator superfamily (MFS) profile" evidence="10">
    <location>
        <begin position="14"/>
        <end position="388"/>
    </location>
</feature>
<dbReference type="PROSITE" id="PS50850">
    <property type="entry name" value="MFS"/>
    <property type="match status" value="1"/>
</dbReference>
<dbReference type="Proteomes" id="UP000188602">
    <property type="component" value="Unassembled WGS sequence"/>
</dbReference>
<dbReference type="CDD" id="cd17324">
    <property type="entry name" value="MFS_NepI_like"/>
    <property type="match status" value="1"/>
</dbReference>
<dbReference type="PANTHER" id="PTHR43124">
    <property type="entry name" value="PURINE EFFLUX PUMP PBUE"/>
    <property type="match status" value="1"/>
</dbReference>
<name>A0A1V3JT22_9PAST</name>
<dbReference type="OrthoDB" id="9788453at2"/>
<dbReference type="STRING" id="1907939.BKL49_02230"/>
<dbReference type="InterPro" id="IPR050189">
    <property type="entry name" value="MFS_Efflux_Transporters"/>
</dbReference>
<feature type="transmembrane region" description="Helical" evidence="9">
    <location>
        <begin position="244"/>
        <end position="264"/>
    </location>
</feature>
<feature type="transmembrane region" description="Helical" evidence="9">
    <location>
        <begin position="331"/>
        <end position="352"/>
    </location>
</feature>